<reference evidence="3 4" key="1">
    <citation type="journal article" date="2022" name="IScience">
        <title>An ultrasensitive nanofiber-based assay for enzymatic hydrolysis and deep-sea microbial degradation of cellulose.</title>
        <authorList>
            <person name="Tsudome M."/>
            <person name="Tachioka M."/>
            <person name="Miyazaki M."/>
            <person name="Uchimura K."/>
            <person name="Tsuda M."/>
            <person name="Takaki Y."/>
            <person name="Deguchi S."/>
        </authorList>
    </citation>
    <scope>NUCLEOTIDE SEQUENCE [LARGE SCALE GENOMIC DNA]</scope>
    <source>
        <strain evidence="3 4">GE09</strain>
    </source>
</reference>
<dbReference type="AlphaFoldDB" id="A0AAN2BLK1"/>
<keyword evidence="2" id="KW-1133">Transmembrane helix</keyword>
<evidence type="ECO:0000256" key="1">
    <source>
        <dbReference type="SAM" id="MobiDB-lite"/>
    </source>
</evidence>
<accession>A0AAN2BLK1</accession>
<sequence length="328" mass="35776">MSNAKLILAPNLALPWSSELEDNKRYWKIFLGLFIPFIVLGYIIAQVDLPEKTREERAKLPPQLARVVLEKKELPKPPPPKPKPKPEPKKEEPKKEEPKPKKEEPKPKPKKEEPKPKKAPDPVKLKKAQETAKKSGVLAFADDLSAMRDTLDVSDVKTQQVTRAQGKAAAVNRNLINSGAQTMSGGVNTAALSTDTGGAALSGRETTAVDSKLTEVSAAAAEERASDAEAVKGTRSKVAMAQTIDANKASIFGLYQRALDEDPTLEGKVVFELVIEPAGNVSSVKIISSDLGDKKLERKLSARLRGINFGADDVLKTTLRHTFNFLPY</sequence>
<dbReference type="EMBL" id="AP023086">
    <property type="protein sequence ID" value="BCD99091.1"/>
    <property type="molecule type" value="Genomic_DNA"/>
</dbReference>
<dbReference type="Proteomes" id="UP001320119">
    <property type="component" value="Chromosome"/>
</dbReference>
<organism evidence="3 4">
    <name type="scientific">Marinagarivorans cellulosilyticus</name>
    <dbReference type="NCBI Taxonomy" id="2721545"/>
    <lineage>
        <taxon>Bacteria</taxon>
        <taxon>Pseudomonadati</taxon>
        <taxon>Pseudomonadota</taxon>
        <taxon>Gammaproteobacteria</taxon>
        <taxon>Cellvibrionales</taxon>
        <taxon>Cellvibrionaceae</taxon>
        <taxon>Marinagarivorans</taxon>
    </lineage>
</organism>
<proteinExistence type="predicted"/>
<evidence type="ECO:0000313" key="3">
    <source>
        <dbReference type="EMBL" id="BCD99091.1"/>
    </source>
</evidence>
<dbReference type="KEGG" id="marq:MARGE09_P3292"/>
<keyword evidence="4" id="KW-1185">Reference proteome</keyword>
<protein>
    <submittedName>
        <fullName evidence="3">Uncharacterized protein</fullName>
    </submittedName>
</protein>
<keyword evidence="2" id="KW-0472">Membrane</keyword>
<keyword evidence="2" id="KW-0812">Transmembrane</keyword>
<evidence type="ECO:0000313" key="4">
    <source>
        <dbReference type="Proteomes" id="UP001320119"/>
    </source>
</evidence>
<dbReference type="InterPro" id="IPR049806">
    <property type="entry name" value="MasK-like_C"/>
</dbReference>
<name>A0AAN2BLK1_9GAMM</name>
<dbReference type="NCBIfam" id="NF033768">
    <property type="entry name" value="myxo_SS_tail"/>
    <property type="match status" value="1"/>
</dbReference>
<feature type="compositionally biased region" description="Basic and acidic residues" evidence="1">
    <location>
        <begin position="84"/>
        <end position="130"/>
    </location>
</feature>
<dbReference type="RefSeq" id="WP_236984010.1">
    <property type="nucleotide sequence ID" value="NZ_AP023086.1"/>
</dbReference>
<gene>
    <name evidence="3" type="ORF">MARGE09_P3292</name>
</gene>
<feature type="region of interest" description="Disordered" evidence="1">
    <location>
        <begin position="58"/>
        <end position="130"/>
    </location>
</feature>
<evidence type="ECO:0000256" key="2">
    <source>
        <dbReference type="SAM" id="Phobius"/>
    </source>
</evidence>
<feature type="transmembrane region" description="Helical" evidence="2">
    <location>
        <begin position="26"/>
        <end position="45"/>
    </location>
</feature>